<feature type="compositionally biased region" description="Basic and acidic residues" evidence="2">
    <location>
        <begin position="454"/>
        <end position="464"/>
    </location>
</feature>
<keyword evidence="4" id="KW-1185">Reference proteome</keyword>
<protein>
    <submittedName>
        <fullName evidence="3">Uncharacterized protein</fullName>
    </submittedName>
</protein>
<accession>A0A9P5SVS1</accession>
<evidence type="ECO:0000256" key="1">
    <source>
        <dbReference type="SAM" id="Coils"/>
    </source>
</evidence>
<dbReference type="AlphaFoldDB" id="A0A9P5SVS1"/>
<feature type="compositionally biased region" description="Polar residues" evidence="2">
    <location>
        <begin position="145"/>
        <end position="163"/>
    </location>
</feature>
<feature type="region of interest" description="Disordered" evidence="2">
    <location>
        <begin position="135"/>
        <end position="163"/>
    </location>
</feature>
<feature type="compositionally biased region" description="Polar residues" evidence="2">
    <location>
        <begin position="340"/>
        <end position="363"/>
    </location>
</feature>
<feature type="region of interest" description="Disordered" evidence="2">
    <location>
        <begin position="254"/>
        <end position="290"/>
    </location>
</feature>
<evidence type="ECO:0000256" key="2">
    <source>
        <dbReference type="SAM" id="MobiDB-lite"/>
    </source>
</evidence>
<keyword evidence="1" id="KW-0175">Coiled coil</keyword>
<evidence type="ECO:0000313" key="3">
    <source>
        <dbReference type="EMBL" id="KAF9337454.1"/>
    </source>
</evidence>
<evidence type="ECO:0000313" key="4">
    <source>
        <dbReference type="Proteomes" id="UP000696485"/>
    </source>
</evidence>
<feature type="compositionally biased region" description="Polar residues" evidence="2">
    <location>
        <begin position="371"/>
        <end position="388"/>
    </location>
</feature>
<feature type="compositionally biased region" description="Polar residues" evidence="2">
    <location>
        <begin position="439"/>
        <end position="451"/>
    </location>
</feature>
<name>A0A9P5SVS1_9FUNG</name>
<reference evidence="3" key="1">
    <citation type="journal article" date="2020" name="Fungal Divers.">
        <title>Resolving the Mortierellaceae phylogeny through synthesis of multi-gene phylogenetics and phylogenomics.</title>
        <authorList>
            <person name="Vandepol N."/>
            <person name="Liber J."/>
            <person name="Desiro A."/>
            <person name="Na H."/>
            <person name="Kennedy M."/>
            <person name="Barry K."/>
            <person name="Grigoriev I.V."/>
            <person name="Miller A.N."/>
            <person name="O'Donnell K."/>
            <person name="Stajich J.E."/>
            <person name="Bonito G."/>
        </authorList>
    </citation>
    <scope>NUCLEOTIDE SEQUENCE</scope>
    <source>
        <strain evidence="3">NVP1</strain>
    </source>
</reference>
<comment type="caution">
    <text evidence="3">The sequence shown here is derived from an EMBL/GenBank/DDBJ whole genome shotgun (WGS) entry which is preliminary data.</text>
</comment>
<feature type="region of interest" description="Disordered" evidence="2">
    <location>
        <begin position="340"/>
        <end position="470"/>
    </location>
</feature>
<gene>
    <name evidence="3" type="ORF">BG006_004688</name>
</gene>
<sequence length="470" mass="51120">MSGRATSALPGSTTSILGPLDETAQERQRHLRQNQEIIRLCSLKSIQARQLQEKVNQLERDNLDLRLALSRKDREARISKNQSLSQSHHRPNRYSEVRAESFKYPGHSYQSPLSGEGHASQDLLHQRLSALNSSYQHSLHEPRKSLSNSGKYFSAGQSSPGLTSSTLDRVLGAVEGPKSYLNIDQLPTIVENDSQAGNSPHVRMEVENKTETDLSKSKVQEPSQPLAGANVPQVHVPSDDNTVDLAVGFAKPRGAMSKDKSTKAKPTGGLPVAGKGDKVVTKKSGKNTDRIASSGETRTMHILGPPKQTSVHHQLLGRESLKQLSPGELLKKMNKKLLGRSQTPVLKNTQLSSTLAPTGSSSVWMPKSTRLGPSSNIATTLASGTTVTPPAPTDSRASSFVGESASLIKDKKHPAKTEPLDDPKSGLVHEKRHAEAQPRQESLPPSHSRGSGTPEKDASEPRYELRKRKR</sequence>
<dbReference type="Proteomes" id="UP000696485">
    <property type="component" value="Unassembled WGS sequence"/>
</dbReference>
<proteinExistence type="predicted"/>
<feature type="region of interest" description="Disordered" evidence="2">
    <location>
        <begin position="76"/>
        <end position="95"/>
    </location>
</feature>
<feature type="compositionally biased region" description="Basic and acidic residues" evidence="2">
    <location>
        <begin position="415"/>
        <end position="438"/>
    </location>
</feature>
<dbReference type="EMBL" id="JAAAUY010000026">
    <property type="protein sequence ID" value="KAF9337454.1"/>
    <property type="molecule type" value="Genomic_DNA"/>
</dbReference>
<organism evidence="3 4">
    <name type="scientific">Podila minutissima</name>
    <dbReference type="NCBI Taxonomy" id="64525"/>
    <lineage>
        <taxon>Eukaryota</taxon>
        <taxon>Fungi</taxon>
        <taxon>Fungi incertae sedis</taxon>
        <taxon>Mucoromycota</taxon>
        <taxon>Mortierellomycotina</taxon>
        <taxon>Mortierellomycetes</taxon>
        <taxon>Mortierellales</taxon>
        <taxon>Mortierellaceae</taxon>
        <taxon>Podila</taxon>
    </lineage>
</organism>
<feature type="coiled-coil region" evidence="1">
    <location>
        <begin position="41"/>
        <end position="75"/>
    </location>
</feature>